<reference evidence="2 3" key="1">
    <citation type="submission" date="2015-09" db="EMBL/GenBank/DDBJ databases">
        <title>A metagenomics-based metabolic model of nitrate-dependent anaerobic oxidation of methane by Methanoperedens-like archaea.</title>
        <authorList>
            <person name="Arshad A."/>
            <person name="Speth D.R."/>
            <person name="De Graaf R.M."/>
            <person name="Op Den Camp H.J."/>
            <person name="Jetten M.S."/>
            <person name="Welte C.U."/>
        </authorList>
    </citation>
    <scope>NUCLEOTIDE SEQUENCE [LARGE SCALE GENOMIC DNA]</scope>
</reference>
<dbReference type="Gene3D" id="3.30.70.1360">
    <property type="entry name" value="mj0159-like"/>
    <property type="match status" value="2"/>
</dbReference>
<evidence type="ECO:0000313" key="2">
    <source>
        <dbReference type="EMBL" id="KPQ45081.1"/>
    </source>
</evidence>
<sequence length="249" mass="27308">MADLMFIISRIENMMYEVTFDPVKRKGKIIVNISIVNESDFKKIIGLFRQAIHSGLAVSPFIKIIRHGEKIGNLKIETGKIGIATACSITIDGVLLKAGIPVKPRLGGVVEIHEGSPLRFTDVLTYDSTTIDPLDIFMSQELTSVTQMINTGTGKILANLREAPMSARDRIEQVLDLLVESGFSCILEVGEPNNDILGIQVGRDKLGIAVIGGTNPMALVQENDIEIDTQELSILLDVEEMIHIDELKV</sequence>
<dbReference type="PATRIC" id="fig|1719120.3.peg.372"/>
<dbReference type="EMBL" id="LKCM01000027">
    <property type="protein sequence ID" value="KPQ45081.1"/>
    <property type="molecule type" value="Genomic_DNA"/>
</dbReference>
<dbReference type="PANTHER" id="PTHR41964:SF1">
    <property type="entry name" value="GLOBAL NITROGEN REGULATOR NRPR"/>
    <property type="match status" value="1"/>
</dbReference>
<accession>A0A0P8AJZ9</accession>
<comment type="caution">
    <text evidence="2">The sequence shown here is derived from an EMBL/GenBank/DDBJ whole genome shotgun (WGS) entry which is preliminary data.</text>
</comment>
<dbReference type="AlphaFoldDB" id="A0A0P8AJZ9"/>
<evidence type="ECO:0000313" key="3">
    <source>
        <dbReference type="Proteomes" id="UP000050360"/>
    </source>
</evidence>
<name>A0A0P8AJZ9_9EURY</name>
<protein>
    <recommendedName>
        <fullName evidence="1">NrpR regulatory domain-containing protein</fullName>
    </recommendedName>
</protein>
<organism evidence="2 3">
    <name type="scientific">Candidatus Methanoperedens nitratireducens</name>
    <dbReference type="NCBI Taxonomy" id="1392998"/>
    <lineage>
        <taxon>Archaea</taxon>
        <taxon>Methanobacteriati</taxon>
        <taxon>Methanobacteriota</taxon>
        <taxon>Stenosarchaea group</taxon>
        <taxon>Methanomicrobia</taxon>
        <taxon>Methanosarcinales</taxon>
        <taxon>ANME-2 cluster</taxon>
        <taxon>Candidatus Methanoperedentaceae</taxon>
        <taxon>Candidatus Methanoperedens</taxon>
    </lineage>
</organism>
<dbReference type="InterPro" id="IPR002846">
    <property type="entry name" value="NRD"/>
</dbReference>
<dbReference type="Pfam" id="PF01995">
    <property type="entry name" value="NRD1_2"/>
    <property type="match status" value="1"/>
</dbReference>
<evidence type="ECO:0000259" key="1">
    <source>
        <dbReference type="Pfam" id="PF01995"/>
    </source>
</evidence>
<dbReference type="InterPro" id="IPR038982">
    <property type="entry name" value="NrpR"/>
</dbReference>
<dbReference type="Proteomes" id="UP000050360">
    <property type="component" value="Unassembled WGS sequence"/>
</dbReference>
<proteinExistence type="predicted"/>
<dbReference type="PANTHER" id="PTHR41964">
    <property type="entry name" value="GLOBAL NITROGEN REGULATOR NRPR"/>
    <property type="match status" value="1"/>
</dbReference>
<gene>
    <name evidence="2" type="ORF">MPEBLZ_00343</name>
</gene>
<feature type="domain" description="NrpR regulatory" evidence="1">
    <location>
        <begin position="5"/>
        <end position="241"/>
    </location>
</feature>
<dbReference type="InterPro" id="IPR036984">
    <property type="entry name" value="NrpR_dom_sf"/>
</dbReference>